<comment type="subcellular location">
    <subcellularLocation>
        <location evidence="1">Membrane</location>
        <topology evidence="1">Multi-pass membrane protein</topology>
    </subcellularLocation>
</comment>
<name>A0A562E240_9GAMM</name>
<dbReference type="InterPro" id="IPR038770">
    <property type="entry name" value="Na+/solute_symporter_sf"/>
</dbReference>
<keyword evidence="4 8" id="KW-0812">Transmembrane</keyword>
<feature type="transmembrane region" description="Helical" evidence="8">
    <location>
        <begin position="56"/>
        <end position="83"/>
    </location>
</feature>
<dbReference type="Gene3D" id="1.20.1530.20">
    <property type="match status" value="1"/>
</dbReference>
<dbReference type="GO" id="GO:0015297">
    <property type="term" value="F:antiporter activity"/>
    <property type="evidence" value="ECO:0007669"/>
    <property type="project" value="UniProtKB-KW"/>
</dbReference>
<evidence type="ECO:0000256" key="1">
    <source>
        <dbReference type="ARBA" id="ARBA00004141"/>
    </source>
</evidence>
<keyword evidence="3" id="KW-0050">Antiport</keyword>
<reference evidence="10 11" key="1">
    <citation type="submission" date="2019-07" db="EMBL/GenBank/DDBJ databases">
        <title>Genome sequencing of lignin-degrading bacterial isolates.</title>
        <authorList>
            <person name="Gladden J."/>
        </authorList>
    </citation>
    <scope>NUCLEOTIDE SEQUENCE [LARGE SCALE GENOMIC DNA]</scope>
    <source>
        <strain evidence="10 11">J19</strain>
    </source>
</reference>
<evidence type="ECO:0000256" key="5">
    <source>
        <dbReference type="ARBA" id="ARBA00022989"/>
    </source>
</evidence>
<feature type="transmembrane region" description="Helical" evidence="8">
    <location>
        <begin position="129"/>
        <end position="151"/>
    </location>
</feature>
<proteinExistence type="predicted"/>
<feature type="transmembrane region" description="Helical" evidence="8">
    <location>
        <begin position="286"/>
        <end position="304"/>
    </location>
</feature>
<evidence type="ECO:0000313" key="11">
    <source>
        <dbReference type="Proteomes" id="UP000321583"/>
    </source>
</evidence>
<gene>
    <name evidence="10" type="ORF">L613_001400000060</name>
</gene>
<dbReference type="PANTHER" id="PTHR32468">
    <property type="entry name" value="CATION/H + ANTIPORTER"/>
    <property type="match status" value="1"/>
</dbReference>
<evidence type="ECO:0000256" key="7">
    <source>
        <dbReference type="ARBA" id="ARBA00023136"/>
    </source>
</evidence>
<feature type="transmembrane region" description="Helical" evidence="8">
    <location>
        <begin position="31"/>
        <end position="50"/>
    </location>
</feature>
<feature type="transmembrane region" description="Helical" evidence="8">
    <location>
        <begin position="195"/>
        <end position="216"/>
    </location>
</feature>
<dbReference type="OrthoDB" id="9793589at2"/>
<sequence length="421" mass="42905">MTGLLLFQIAIVLVAARACGVLLARLGQPPVIGEMAAGILLGPVVFGAAMPELHAALFPAASLPGLSALATLGLVLFMFVIGVEMRAPEGARAQVLAAARVAGLSALLPFLLALAAAPLLHGMLAPEGVAFWPFALYLGVALSVTAFPVLARILKDRRMQHTAVGRLALSAAALLDVGAWIALALLVALTGGDGYAGLARTLAGLALLLVLVFGLLKPLFAAMLRRHASDGRPSGTVLAALLVGLFACAAATEWLQLHAVFGAFLFGACLPRDDRLMHALVERIEHLALVLLMPLFFAVAGMGTTADAFTATGAGALLLILGVAVLGKLAGGGLGARLSGYPLRDSLAVGSLMNARGMIELIVMKVGLDAGLIGPELFTLLLLVALCTTLMTGPLLALLARRDARAGVEAAAATPQDGGGT</sequence>
<dbReference type="GO" id="GO:1902600">
    <property type="term" value="P:proton transmembrane transport"/>
    <property type="evidence" value="ECO:0007669"/>
    <property type="project" value="InterPro"/>
</dbReference>
<dbReference type="RefSeq" id="WP_037034817.1">
    <property type="nucleotide sequence ID" value="NZ_VLJS01000041.1"/>
</dbReference>
<evidence type="ECO:0000313" key="10">
    <source>
        <dbReference type="EMBL" id="TWH16019.1"/>
    </source>
</evidence>
<dbReference type="AlphaFoldDB" id="A0A562E240"/>
<keyword evidence="2" id="KW-0813">Transport</keyword>
<evidence type="ECO:0000256" key="3">
    <source>
        <dbReference type="ARBA" id="ARBA00022449"/>
    </source>
</evidence>
<dbReference type="PANTHER" id="PTHR32468:SF0">
    <property type="entry name" value="K(+)_H(+) ANTIPORTER 1"/>
    <property type="match status" value="1"/>
</dbReference>
<dbReference type="InterPro" id="IPR050794">
    <property type="entry name" value="CPA2_transporter"/>
</dbReference>
<comment type="caution">
    <text evidence="10">The sequence shown here is derived from an EMBL/GenBank/DDBJ whole genome shotgun (WGS) entry which is preliminary data.</text>
</comment>
<evidence type="ECO:0000256" key="2">
    <source>
        <dbReference type="ARBA" id="ARBA00022448"/>
    </source>
</evidence>
<feature type="transmembrane region" description="Helical" evidence="8">
    <location>
        <begin position="163"/>
        <end position="189"/>
    </location>
</feature>
<evidence type="ECO:0000259" key="9">
    <source>
        <dbReference type="Pfam" id="PF00999"/>
    </source>
</evidence>
<feature type="transmembrane region" description="Helical" evidence="8">
    <location>
        <begin position="237"/>
        <end position="266"/>
    </location>
</feature>
<feature type="transmembrane region" description="Helical" evidence="8">
    <location>
        <begin position="95"/>
        <end position="117"/>
    </location>
</feature>
<dbReference type="GO" id="GO:0016020">
    <property type="term" value="C:membrane"/>
    <property type="evidence" value="ECO:0007669"/>
    <property type="project" value="UniProtKB-SubCell"/>
</dbReference>
<dbReference type="InterPro" id="IPR006153">
    <property type="entry name" value="Cation/H_exchanger_TM"/>
</dbReference>
<evidence type="ECO:0000256" key="8">
    <source>
        <dbReference type="SAM" id="Phobius"/>
    </source>
</evidence>
<evidence type="ECO:0000256" key="4">
    <source>
        <dbReference type="ARBA" id="ARBA00022692"/>
    </source>
</evidence>
<feature type="transmembrane region" description="Helical" evidence="8">
    <location>
        <begin position="6"/>
        <end position="24"/>
    </location>
</feature>
<keyword evidence="11" id="KW-1185">Reference proteome</keyword>
<feature type="transmembrane region" description="Helical" evidence="8">
    <location>
        <begin position="377"/>
        <end position="399"/>
    </location>
</feature>
<organism evidence="10 11">
    <name type="scientific">Pseudoxanthomonas taiwanensis J19</name>
    <dbReference type="NCBI Taxonomy" id="935569"/>
    <lineage>
        <taxon>Bacteria</taxon>
        <taxon>Pseudomonadati</taxon>
        <taxon>Pseudomonadota</taxon>
        <taxon>Gammaproteobacteria</taxon>
        <taxon>Lysobacterales</taxon>
        <taxon>Lysobacteraceae</taxon>
        <taxon>Pseudoxanthomonas</taxon>
    </lineage>
</organism>
<feature type="domain" description="Cation/H+ exchanger transmembrane" evidence="9">
    <location>
        <begin position="16"/>
        <end position="399"/>
    </location>
</feature>
<feature type="transmembrane region" description="Helical" evidence="8">
    <location>
        <begin position="316"/>
        <end position="336"/>
    </location>
</feature>
<accession>A0A562E240</accession>
<keyword evidence="5 8" id="KW-1133">Transmembrane helix</keyword>
<keyword evidence="6" id="KW-0406">Ion transport</keyword>
<evidence type="ECO:0000256" key="6">
    <source>
        <dbReference type="ARBA" id="ARBA00023065"/>
    </source>
</evidence>
<dbReference type="Pfam" id="PF00999">
    <property type="entry name" value="Na_H_Exchanger"/>
    <property type="match status" value="1"/>
</dbReference>
<dbReference type="Proteomes" id="UP000321583">
    <property type="component" value="Unassembled WGS sequence"/>
</dbReference>
<protein>
    <submittedName>
        <fullName evidence="10">Kef-type K+ transport system membrane component KefB</fullName>
    </submittedName>
</protein>
<dbReference type="EMBL" id="VLJS01000041">
    <property type="protein sequence ID" value="TWH16019.1"/>
    <property type="molecule type" value="Genomic_DNA"/>
</dbReference>
<keyword evidence="7 8" id="KW-0472">Membrane</keyword>